<evidence type="ECO:0000313" key="4">
    <source>
        <dbReference type="EMBL" id="KAF7724428.1"/>
    </source>
</evidence>
<evidence type="ECO:0000256" key="1">
    <source>
        <dbReference type="ARBA" id="ARBA00022468"/>
    </source>
</evidence>
<dbReference type="GO" id="GO:0007165">
    <property type="term" value="P:signal transduction"/>
    <property type="evidence" value="ECO:0007669"/>
    <property type="project" value="InterPro"/>
</dbReference>
<protein>
    <recommendedName>
        <fullName evidence="3">Rho-GAP domain-containing protein</fullName>
    </recommendedName>
</protein>
<feature type="region of interest" description="Disordered" evidence="2">
    <location>
        <begin position="329"/>
        <end position="405"/>
    </location>
</feature>
<proteinExistence type="predicted"/>
<feature type="compositionally biased region" description="Low complexity" evidence="2">
    <location>
        <begin position="264"/>
        <end position="285"/>
    </location>
</feature>
<evidence type="ECO:0000256" key="2">
    <source>
        <dbReference type="SAM" id="MobiDB-lite"/>
    </source>
</evidence>
<dbReference type="OrthoDB" id="3196451at2759"/>
<dbReference type="Proteomes" id="UP000605846">
    <property type="component" value="Unassembled WGS sequence"/>
</dbReference>
<keyword evidence="5" id="KW-1185">Reference proteome</keyword>
<gene>
    <name evidence="4" type="ORF">EC973_001092</name>
</gene>
<dbReference type="AlphaFoldDB" id="A0A8H7EPM0"/>
<dbReference type="InterPro" id="IPR000198">
    <property type="entry name" value="RhoGAP_dom"/>
</dbReference>
<dbReference type="PANTHER" id="PTHR15228">
    <property type="entry name" value="SPERMATHECAL PHYSIOLOGY VARIANT"/>
    <property type="match status" value="1"/>
</dbReference>
<dbReference type="SUPFAM" id="SSF48350">
    <property type="entry name" value="GTPase activation domain, GAP"/>
    <property type="match status" value="1"/>
</dbReference>
<dbReference type="GO" id="GO:0005096">
    <property type="term" value="F:GTPase activator activity"/>
    <property type="evidence" value="ECO:0007669"/>
    <property type="project" value="UniProtKB-KW"/>
</dbReference>
<comment type="caution">
    <text evidence="4">The sequence shown here is derived from an EMBL/GenBank/DDBJ whole genome shotgun (WGS) entry which is preliminary data.</text>
</comment>
<feature type="region of interest" description="Disordered" evidence="2">
    <location>
        <begin position="256"/>
        <end position="285"/>
    </location>
</feature>
<dbReference type="InterPro" id="IPR008936">
    <property type="entry name" value="Rho_GTPase_activation_prot"/>
</dbReference>
<evidence type="ECO:0000313" key="5">
    <source>
        <dbReference type="Proteomes" id="UP000605846"/>
    </source>
</evidence>
<sequence>MSTFEIPGMLSSPQKALVRAWWKKVTAANPKADDFKVMKLPVVDGGVFGLPLSESLRYAHSTISYIDDRTGTQCFGVIPIVIAKCGSFLKEEGLTVQGIFRLSGNAKRIGMLQTLFDTPDQYGTQLDWKGYNAHDAANVMRRFLNHLPEPVITLDYYRPFKDTMDEEFPSLEAKIDAFQNLIDCLPLAHQYLLLYLLDLLSLFSLTNEVTRMDTASLASIFAPGILSHPDDAMNPTGYKESQKVLEFLIEHQDRFSMPQPPIHRSNSITRRTSLSSTTTKATSISQQEMILKDMKSIDLTSFPSPPQRSKVYSSTSASYSATGLASTKAYSADPPATTETTTSLRRSKTAPSKRDKYGEHEPPQVVYVNKNASTAKLNTKKAGRWKSIKRVASTSEEPGIDDVKI</sequence>
<dbReference type="PANTHER" id="PTHR15228:SF25">
    <property type="entry name" value="F-BAR DOMAIN-CONTAINING PROTEIN"/>
    <property type="match status" value="1"/>
</dbReference>
<feature type="domain" description="Rho-GAP" evidence="3">
    <location>
        <begin position="61"/>
        <end position="256"/>
    </location>
</feature>
<evidence type="ECO:0000259" key="3">
    <source>
        <dbReference type="PROSITE" id="PS50238"/>
    </source>
</evidence>
<organism evidence="4 5">
    <name type="scientific">Apophysomyces ossiformis</name>
    <dbReference type="NCBI Taxonomy" id="679940"/>
    <lineage>
        <taxon>Eukaryota</taxon>
        <taxon>Fungi</taxon>
        <taxon>Fungi incertae sedis</taxon>
        <taxon>Mucoromycota</taxon>
        <taxon>Mucoromycotina</taxon>
        <taxon>Mucoromycetes</taxon>
        <taxon>Mucorales</taxon>
        <taxon>Mucorineae</taxon>
        <taxon>Mucoraceae</taxon>
        <taxon>Apophysomyces</taxon>
    </lineage>
</organism>
<dbReference type="EMBL" id="JABAYA010000120">
    <property type="protein sequence ID" value="KAF7724428.1"/>
    <property type="molecule type" value="Genomic_DNA"/>
</dbReference>
<dbReference type="InterPro" id="IPR051025">
    <property type="entry name" value="RhoGAP"/>
</dbReference>
<dbReference type="SMART" id="SM00324">
    <property type="entry name" value="RhoGAP"/>
    <property type="match status" value="1"/>
</dbReference>
<feature type="compositionally biased region" description="Basic residues" evidence="2">
    <location>
        <begin position="378"/>
        <end position="389"/>
    </location>
</feature>
<accession>A0A8H7EPM0</accession>
<dbReference type="PROSITE" id="PS50238">
    <property type="entry name" value="RHOGAP"/>
    <property type="match status" value="1"/>
</dbReference>
<dbReference type="Pfam" id="PF00620">
    <property type="entry name" value="RhoGAP"/>
    <property type="match status" value="1"/>
</dbReference>
<name>A0A8H7EPM0_9FUNG</name>
<feature type="compositionally biased region" description="Basic and acidic residues" evidence="2">
    <location>
        <begin position="352"/>
        <end position="362"/>
    </location>
</feature>
<keyword evidence="1" id="KW-0343">GTPase activation</keyword>
<dbReference type="Gene3D" id="1.10.555.10">
    <property type="entry name" value="Rho GTPase activation protein"/>
    <property type="match status" value="1"/>
</dbReference>
<dbReference type="GO" id="GO:0005938">
    <property type="term" value="C:cell cortex"/>
    <property type="evidence" value="ECO:0007669"/>
    <property type="project" value="TreeGrafter"/>
</dbReference>
<reference evidence="4" key="1">
    <citation type="submission" date="2020-01" db="EMBL/GenBank/DDBJ databases">
        <title>Genome Sequencing of Three Apophysomyces-Like Fungal Strains Confirms a Novel Fungal Genus in the Mucoromycota with divergent Burkholderia-like Endosymbiotic Bacteria.</title>
        <authorList>
            <person name="Stajich J.E."/>
            <person name="Macias A.M."/>
            <person name="Carter-House D."/>
            <person name="Lovett B."/>
            <person name="Kasson L.R."/>
            <person name="Berry K."/>
            <person name="Grigoriev I."/>
            <person name="Chang Y."/>
            <person name="Spatafora J."/>
            <person name="Kasson M.T."/>
        </authorList>
    </citation>
    <scope>NUCLEOTIDE SEQUENCE</scope>
    <source>
        <strain evidence="4">NRRL A-21654</strain>
    </source>
</reference>
<dbReference type="GO" id="GO:0060237">
    <property type="term" value="P:regulation of fungal-type cell wall organization"/>
    <property type="evidence" value="ECO:0007669"/>
    <property type="project" value="TreeGrafter"/>
</dbReference>